<dbReference type="EMBL" id="FOBN01000034">
    <property type="protein sequence ID" value="SEM64116.1"/>
    <property type="molecule type" value="Genomic_DNA"/>
</dbReference>
<keyword evidence="3 7" id="KW-0812">Transmembrane</keyword>
<evidence type="ECO:0000256" key="7">
    <source>
        <dbReference type="SAM" id="Phobius"/>
    </source>
</evidence>
<evidence type="ECO:0000313" key="8">
    <source>
        <dbReference type="EMBL" id="SEM64116.1"/>
    </source>
</evidence>
<keyword evidence="5 7" id="KW-1133">Transmembrane helix</keyword>
<dbReference type="PANTHER" id="PTHR13416">
    <property type="match status" value="1"/>
</dbReference>
<dbReference type="PANTHER" id="PTHR13416:SF2">
    <property type="entry name" value="TRANSMEMBRANE PROTEIN 43"/>
    <property type="match status" value="1"/>
</dbReference>
<evidence type="ECO:0000313" key="9">
    <source>
        <dbReference type="Proteomes" id="UP000198883"/>
    </source>
</evidence>
<sequence length="388" mass="42894">MAYTETTHTSWGKRLGSSLMGVIFGLALFVAGTGLLYWNEGNFIKTRALIDQTASALVHIENVDKLDSRLEGKLIHATAMAETQSQLQDTQFGVNVKAISLTRYVEYYQWVEHTEKKERDKLGGGKETVTIYTYDKQWVGDPVDSESFKDPDYRGLNSRLAMQVSDHTYYADSVTFGAYRLPTFLVNKMSNDTAIDMQQFNKAGMKVVDNQVYIGNAELPDVGDVRVRFTAVFPSKVSIIAQVNQGSFVPFISPTNQQEFSALAMGVRSADSMIADAHSDNKFWLWGCRIGGIIACIVAWMLLFAPLSALAKVIPPLGSLVGFLSAGIASIIGLLWGVVVIAMSWLRFRPMISGIMLAVAAIVVIWVLYRKKQKLKIVTPPPPPPPIQ</sequence>
<dbReference type="RefSeq" id="WP_176673469.1">
    <property type="nucleotide sequence ID" value="NZ_CP016180.1"/>
</dbReference>
<organism evidence="8 9">
    <name type="scientific">Phocoenobacter skyensis</name>
    <dbReference type="NCBI Taxonomy" id="97481"/>
    <lineage>
        <taxon>Bacteria</taxon>
        <taxon>Pseudomonadati</taxon>
        <taxon>Pseudomonadota</taxon>
        <taxon>Gammaproteobacteria</taxon>
        <taxon>Pasteurellales</taxon>
        <taxon>Pasteurellaceae</taxon>
        <taxon>Phocoenobacter</taxon>
    </lineage>
</organism>
<dbReference type="GO" id="GO:0012505">
    <property type="term" value="C:endomembrane system"/>
    <property type="evidence" value="ECO:0007669"/>
    <property type="project" value="UniProtKB-SubCell"/>
</dbReference>
<dbReference type="Pfam" id="PF07787">
    <property type="entry name" value="TMEM43"/>
    <property type="match status" value="1"/>
</dbReference>
<evidence type="ECO:0000256" key="4">
    <source>
        <dbReference type="ARBA" id="ARBA00022824"/>
    </source>
</evidence>
<dbReference type="Proteomes" id="UP000198883">
    <property type="component" value="Unassembled WGS sequence"/>
</dbReference>
<feature type="transmembrane region" description="Helical" evidence="7">
    <location>
        <begin position="19"/>
        <end position="38"/>
    </location>
</feature>
<dbReference type="STRING" id="97481.SAMN05444853_1343"/>
<name>A0A1H8A0V1_9PAST</name>
<dbReference type="GO" id="GO:0006629">
    <property type="term" value="P:lipid metabolic process"/>
    <property type="evidence" value="ECO:0007669"/>
    <property type="project" value="TreeGrafter"/>
</dbReference>
<proteinExistence type="predicted"/>
<feature type="transmembrane region" description="Helical" evidence="7">
    <location>
        <begin position="283"/>
        <end position="305"/>
    </location>
</feature>
<reference evidence="9" key="1">
    <citation type="submission" date="2016-10" db="EMBL/GenBank/DDBJ databases">
        <authorList>
            <person name="Varghese N."/>
            <person name="Submissions S."/>
        </authorList>
    </citation>
    <scope>NUCLEOTIDE SEQUENCE [LARGE SCALE GENOMIC DNA]</scope>
    <source>
        <strain evidence="9">DSM 24204</strain>
    </source>
</reference>
<dbReference type="GO" id="GO:0071763">
    <property type="term" value="P:nuclear membrane organization"/>
    <property type="evidence" value="ECO:0007669"/>
    <property type="project" value="TreeGrafter"/>
</dbReference>
<evidence type="ECO:0000256" key="1">
    <source>
        <dbReference type="ARBA" id="ARBA00004127"/>
    </source>
</evidence>
<evidence type="ECO:0000256" key="5">
    <source>
        <dbReference type="ARBA" id="ARBA00022989"/>
    </source>
</evidence>
<evidence type="ECO:0000256" key="3">
    <source>
        <dbReference type="ARBA" id="ARBA00022692"/>
    </source>
</evidence>
<dbReference type="AlphaFoldDB" id="A0A1H8A0V1"/>
<gene>
    <name evidence="8" type="ORF">SAMN05444853_1343</name>
</gene>
<keyword evidence="4" id="KW-0256">Endoplasmic reticulum</keyword>
<accession>A0A1H8A0V1</accession>
<dbReference type="GeneID" id="83544479"/>
<keyword evidence="6 7" id="KW-0472">Membrane</keyword>
<dbReference type="InterPro" id="IPR012430">
    <property type="entry name" value="TMEM43_fam"/>
</dbReference>
<feature type="transmembrane region" description="Helical" evidence="7">
    <location>
        <begin position="317"/>
        <end position="345"/>
    </location>
</feature>
<evidence type="ECO:0000256" key="2">
    <source>
        <dbReference type="ARBA" id="ARBA00004586"/>
    </source>
</evidence>
<comment type="subcellular location">
    <subcellularLocation>
        <location evidence="1">Endomembrane system</location>
        <topology evidence="1">Multi-pass membrane protein</topology>
    </subcellularLocation>
    <subcellularLocation>
        <location evidence="2">Endoplasmic reticulum membrane</location>
    </subcellularLocation>
</comment>
<protein>
    <submittedName>
        <fullName evidence="8">Uncharacterized protein</fullName>
    </submittedName>
</protein>
<evidence type="ECO:0000256" key="6">
    <source>
        <dbReference type="ARBA" id="ARBA00023136"/>
    </source>
</evidence>
<feature type="transmembrane region" description="Helical" evidence="7">
    <location>
        <begin position="351"/>
        <end position="369"/>
    </location>
</feature>